<dbReference type="GO" id="GO:0015707">
    <property type="term" value="P:nitrite transport"/>
    <property type="evidence" value="ECO:0007669"/>
    <property type="project" value="TreeGrafter"/>
</dbReference>
<evidence type="ECO:0000256" key="3">
    <source>
        <dbReference type="ARBA" id="ARBA00022989"/>
    </source>
</evidence>
<dbReference type="Gene3D" id="1.20.1080.10">
    <property type="entry name" value="Glycerol uptake facilitator protein"/>
    <property type="match status" value="1"/>
</dbReference>
<sequence>MEKHIKTLLSAMMAGALIAIAGTTYLYLKADHTIIGAFLFAFGLLCVVTLDYKLYTGRIGYIIDKEKSYIIEILWIILGNLLGSILIASIIYLANYEVIIQTAKTLVETKLSRNILEIFGLSIMCGMMMYLGVDGYKRIENHVAKVVVNIFAVAIFVILGFEHSIANIYYFLLANEYSWYMLFAFVVMLIGNGVGAVILNSIEKFGSLKKPNQ</sequence>
<dbReference type="EMBL" id="VKID01000001">
    <property type="protein sequence ID" value="TRX99900.1"/>
    <property type="molecule type" value="Genomic_DNA"/>
</dbReference>
<protein>
    <submittedName>
        <fullName evidence="7">Formate/nitrite transporter family protein</fullName>
    </submittedName>
</protein>
<dbReference type="PANTHER" id="PTHR30520">
    <property type="entry name" value="FORMATE TRANSPORTER-RELATED"/>
    <property type="match status" value="1"/>
</dbReference>
<name>A0A553II69_ACHLA</name>
<evidence type="ECO:0000256" key="1">
    <source>
        <dbReference type="ARBA" id="ARBA00004141"/>
    </source>
</evidence>
<feature type="transmembrane region" description="Helical" evidence="6">
    <location>
        <begin position="177"/>
        <end position="199"/>
    </location>
</feature>
<reference evidence="7 8" key="1">
    <citation type="submission" date="2019-07" db="EMBL/GenBank/DDBJ databases">
        <title>Genome sequence of Acholeplasma laidlawii strain with increased resistance to erythromycin.</title>
        <authorList>
            <person name="Medvedeva E.S."/>
            <person name="Baranova N.B."/>
            <person name="Siniagina M.N."/>
            <person name="Mouzykantov A."/>
            <person name="Chernova O.A."/>
            <person name="Chernov V.M."/>
        </authorList>
    </citation>
    <scope>NUCLEOTIDE SEQUENCE [LARGE SCALE GENOMIC DNA]</scope>
    <source>
        <strain evidence="7 8">PG8REry</strain>
    </source>
</reference>
<feature type="transmembrane region" description="Helical" evidence="6">
    <location>
        <begin position="114"/>
        <end position="134"/>
    </location>
</feature>
<evidence type="ECO:0000256" key="4">
    <source>
        <dbReference type="ARBA" id="ARBA00023136"/>
    </source>
</evidence>
<feature type="transmembrane region" description="Helical" evidence="6">
    <location>
        <begin position="7"/>
        <end position="28"/>
    </location>
</feature>
<organism evidence="7 8">
    <name type="scientific">Acholeplasma laidlawii</name>
    <dbReference type="NCBI Taxonomy" id="2148"/>
    <lineage>
        <taxon>Bacteria</taxon>
        <taxon>Bacillati</taxon>
        <taxon>Mycoplasmatota</taxon>
        <taxon>Mollicutes</taxon>
        <taxon>Acholeplasmatales</taxon>
        <taxon>Acholeplasmataceae</taxon>
        <taxon>Acholeplasma</taxon>
    </lineage>
</organism>
<accession>A0A553II69</accession>
<dbReference type="AlphaFoldDB" id="A0A553II69"/>
<dbReference type="GeneID" id="41338822"/>
<keyword evidence="4 6" id="KW-0472">Membrane</keyword>
<evidence type="ECO:0000256" key="2">
    <source>
        <dbReference type="ARBA" id="ARBA00022692"/>
    </source>
</evidence>
<keyword evidence="3 6" id="KW-1133">Transmembrane helix</keyword>
<dbReference type="PANTHER" id="PTHR30520:SF6">
    <property type="entry name" value="FORMATE_NITRATE FAMILY TRANSPORTER (EUROFUNG)"/>
    <property type="match status" value="1"/>
</dbReference>
<evidence type="ECO:0000313" key="8">
    <source>
        <dbReference type="Proteomes" id="UP000315938"/>
    </source>
</evidence>
<dbReference type="InterPro" id="IPR000292">
    <property type="entry name" value="For/NO2_transpt"/>
</dbReference>
<comment type="similarity">
    <text evidence="5">Belongs to the FNT transporter (TC 1.A.16) family.</text>
</comment>
<feature type="transmembrane region" description="Helical" evidence="6">
    <location>
        <begin position="34"/>
        <end position="52"/>
    </location>
</feature>
<evidence type="ECO:0000313" key="7">
    <source>
        <dbReference type="EMBL" id="TRX99900.1"/>
    </source>
</evidence>
<feature type="transmembrane region" description="Helical" evidence="6">
    <location>
        <begin position="73"/>
        <end position="94"/>
    </location>
</feature>
<evidence type="ECO:0000256" key="6">
    <source>
        <dbReference type="SAM" id="Phobius"/>
    </source>
</evidence>
<keyword evidence="2 6" id="KW-0812">Transmembrane</keyword>
<dbReference type="InterPro" id="IPR023271">
    <property type="entry name" value="Aquaporin-like"/>
</dbReference>
<dbReference type="Pfam" id="PF01226">
    <property type="entry name" value="Form_Nir_trans"/>
    <property type="match status" value="1"/>
</dbReference>
<gene>
    <name evidence="7" type="ORF">FNV44_02340</name>
</gene>
<dbReference type="OMA" id="FEHCIAD"/>
<feature type="transmembrane region" description="Helical" evidence="6">
    <location>
        <begin position="146"/>
        <end position="171"/>
    </location>
</feature>
<evidence type="ECO:0000256" key="5">
    <source>
        <dbReference type="ARBA" id="ARBA00049660"/>
    </source>
</evidence>
<comment type="caution">
    <text evidence="7">The sequence shown here is derived from an EMBL/GenBank/DDBJ whole genome shotgun (WGS) entry which is preliminary data.</text>
</comment>
<comment type="subcellular location">
    <subcellularLocation>
        <location evidence="1">Membrane</location>
        <topology evidence="1">Multi-pass membrane protein</topology>
    </subcellularLocation>
</comment>
<dbReference type="GO" id="GO:0005886">
    <property type="term" value="C:plasma membrane"/>
    <property type="evidence" value="ECO:0007669"/>
    <property type="project" value="TreeGrafter"/>
</dbReference>
<dbReference type="RefSeq" id="WP_012242599.1">
    <property type="nucleotide sequence ID" value="NZ_JACAOE010000001.1"/>
</dbReference>
<dbReference type="Proteomes" id="UP000315938">
    <property type="component" value="Unassembled WGS sequence"/>
</dbReference>
<dbReference type="GO" id="GO:0015513">
    <property type="term" value="F:high-affinity secondary active nitrite transmembrane transporter activity"/>
    <property type="evidence" value="ECO:0007669"/>
    <property type="project" value="TreeGrafter"/>
</dbReference>
<proteinExistence type="inferred from homology"/>